<feature type="non-terminal residue" evidence="1">
    <location>
        <position position="1"/>
    </location>
</feature>
<keyword evidence="2" id="KW-1185">Reference proteome</keyword>
<protein>
    <submittedName>
        <fullName evidence="1">ATPase family AAA domain-containing protein</fullName>
    </submittedName>
</protein>
<accession>A0A392QLJ6</accession>
<dbReference type="EMBL" id="LXQA010143304">
    <property type="protein sequence ID" value="MCI24744.1"/>
    <property type="molecule type" value="Genomic_DNA"/>
</dbReference>
<name>A0A392QLJ6_9FABA</name>
<proteinExistence type="predicted"/>
<comment type="caution">
    <text evidence="1">The sequence shown here is derived from an EMBL/GenBank/DDBJ whole genome shotgun (WGS) entry which is preliminary data.</text>
</comment>
<evidence type="ECO:0000313" key="2">
    <source>
        <dbReference type="Proteomes" id="UP000265520"/>
    </source>
</evidence>
<reference evidence="1 2" key="1">
    <citation type="journal article" date="2018" name="Front. Plant Sci.">
        <title>Red Clover (Trifolium pratense) and Zigzag Clover (T. medium) - A Picture of Genomic Similarities and Differences.</title>
        <authorList>
            <person name="Dluhosova J."/>
            <person name="Istvanek J."/>
            <person name="Nedelnik J."/>
            <person name="Repkova J."/>
        </authorList>
    </citation>
    <scope>NUCLEOTIDE SEQUENCE [LARGE SCALE GENOMIC DNA]</scope>
    <source>
        <strain evidence="2">cv. 10/8</strain>
        <tissue evidence="1">Leaf</tissue>
    </source>
</reference>
<dbReference type="AlphaFoldDB" id="A0A392QLJ6"/>
<organism evidence="1 2">
    <name type="scientific">Trifolium medium</name>
    <dbReference type="NCBI Taxonomy" id="97028"/>
    <lineage>
        <taxon>Eukaryota</taxon>
        <taxon>Viridiplantae</taxon>
        <taxon>Streptophyta</taxon>
        <taxon>Embryophyta</taxon>
        <taxon>Tracheophyta</taxon>
        <taxon>Spermatophyta</taxon>
        <taxon>Magnoliopsida</taxon>
        <taxon>eudicotyledons</taxon>
        <taxon>Gunneridae</taxon>
        <taxon>Pentapetalae</taxon>
        <taxon>rosids</taxon>
        <taxon>fabids</taxon>
        <taxon>Fabales</taxon>
        <taxon>Fabaceae</taxon>
        <taxon>Papilionoideae</taxon>
        <taxon>50 kb inversion clade</taxon>
        <taxon>NPAAA clade</taxon>
        <taxon>Hologalegina</taxon>
        <taxon>IRL clade</taxon>
        <taxon>Trifolieae</taxon>
        <taxon>Trifolium</taxon>
    </lineage>
</organism>
<evidence type="ECO:0000313" key="1">
    <source>
        <dbReference type="EMBL" id="MCI24744.1"/>
    </source>
</evidence>
<feature type="non-terminal residue" evidence="1">
    <location>
        <position position="52"/>
    </location>
</feature>
<sequence length="52" mass="5373">LSEHTASSQKITTKFPQAPALVNGKAADEVNDGVVELITISDDEACSPGETS</sequence>
<dbReference type="Proteomes" id="UP000265520">
    <property type="component" value="Unassembled WGS sequence"/>
</dbReference>